<evidence type="ECO:0000313" key="3">
    <source>
        <dbReference type="Proteomes" id="UP000027138"/>
    </source>
</evidence>
<proteinExistence type="predicted"/>
<name>A0A067KH49_JATCU</name>
<feature type="region of interest" description="Disordered" evidence="1">
    <location>
        <begin position="1"/>
        <end position="54"/>
    </location>
</feature>
<sequence length="201" mass="20016">MTEASGLSASADAEFRTPATPNPGISAQSANIGNANGSSAANTAQTSNVGRGRGFNLRNVRSSCATNIAATSNIGNVSGTANNPNLATSNVADRGFGHDGSGGAFRGISGWGIGNATGGLSRRNGIACGVVGRGVGGNSACVGRGGGNDSAAIGRGVVLSLLVLTWEVVLPVEYAMLVVVQGEGVEHLQIFNHLHLGERGM</sequence>
<gene>
    <name evidence="2" type="ORF">JCGZ_09004</name>
</gene>
<evidence type="ECO:0000313" key="2">
    <source>
        <dbReference type="EMBL" id="KDP35566.1"/>
    </source>
</evidence>
<evidence type="ECO:0000256" key="1">
    <source>
        <dbReference type="SAM" id="MobiDB-lite"/>
    </source>
</evidence>
<reference evidence="2 3" key="1">
    <citation type="journal article" date="2014" name="PLoS ONE">
        <title>Global Analysis of Gene Expression Profiles in Physic Nut (Jatropha curcas L.) Seedlings Exposed to Salt Stress.</title>
        <authorList>
            <person name="Zhang L."/>
            <person name="Zhang C."/>
            <person name="Wu P."/>
            <person name="Chen Y."/>
            <person name="Li M."/>
            <person name="Jiang H."/>
            <person name="Wu G."/>
        </authorList>
    </citation>
    <scope>NUCLEOTIDE SEQUENCE [LARGE SCALE GENOMIC DNA]</scope>
    <source>
        <strain evidence="3">cv. GZQX0401</strain>
        <tissue evidence="2">Young leaves</tissue>
    </source>
</reference>
<protein>
    <submittedName>
        <fullName evidence="2">Uncharacterized protein</fullName>
    </submittedName>
</protein>
<dbReference type="EMBL" id="KK914482">
    <property type="protein sequence ID" value="KDP35566.1"/>
    <property type="molecule type" value="Genomic_DNA"/>
</dbReference>
<feature type="compositionally biased region" description="Low complexity" evidence="1">
    <location>
        <begin position="25"/>
        <end position="48"/>
    </location>
</feature>
<keyword evidence="3" id="KW-1185">Reference proteome</keyword>
<organism evidence="2 3">
    <name type="scientific">Jatropha curcas</name>
    <name type="common">Barbados nut</name>
    <dbReference type="NCBI Taxonomy" id="180498"/>
    <lineage>
        <taxon>Eukaryota</taxon>
        <taxon>Viridiplantae</taxon>
        <taxon>Streptophyta</taxon>
        <taxon>Embryophyta</taxon>
        <taxon>Tracheophyta</taxon>
        <taxon>Spermatophyta</taxon>
        <taxon>Magnoliopsida</taxon>
        <taxon>eudicotyledons</taxon>
        <taxon>Gunneridae</taxon>
        <taxon>Pentapetalae</taxon>
        <taxon>rosids</taxon>
        <taxon>fabids</taxon>
        <taxon>Malpighiales</taxon>
        <taxon>Euphorbiaceae</taxon>
        <taxon>Crotonoideae</taxon>
        <taxon>Jatropheae</taxon>
        <taxon>Jatropha</taxon>
    </lineage>
</organism>
<accession>A0A067KH49</accession>
<dbReference type="AlphaFoldDB" id="A0A067KH49"/>
<dbReference type="Proteomes" id="UP000027138">
    <property type="component" value="Unassembled WGS sequence"/>
</dbReference>